<evidence type="ECO:0000256" key="1">
    <source>
        <dbReference type="SAM" id="MobiDB-lite"/>
    </source>
</evidence>
<protein>
    <recommendedName>
        <fullName evidence="2">Helitron helicase-like domain-containing protein</fullName>
    </recommendedName>
</protein>
<proteinExistence type="predicted"/>
<keyword evidence="4" id="KW-1185">Reference proteome</keyword>
<evidence type="ECO:0000259" key="2">
    <source>
        <dbReference type="Pfam" id="PF14214"/>
    </source>
</evidence>
<reference evidence="3 4" key="1">
    <citation type="journal article" date="2019" name="Sci. Rep.">
        <title>Orb-weaving spider Araneus ventricosus genome elucidates the spidroin gene catalogue.</title>
        <authorList>
            <person name="Kono N."/>
            <person name="Nakamura H."/>
            <person name="Ohtoshi R."/>
            <person name="Moran D.A.P."/>
            <person name="Shinohara A."/>
            <person name="Yoshida Y."/>
            <person name="Fujiwara M."/>
            <person name="Mori M."/>
            <person name="Tomita M."/>
            <person name="Arakawa K."/>
        </authorList>
    </citation>
    <scope>NUCLEOTIDE SEQUENCE [LARGE SCALE GENOMIC DNA]</scope>
</reference>
<evidence type="ECO:0000313" key="4">
    <source>
        <dbReference type="Proteomes" id="UP000499080"/>
    </source>
</evidence>
<dbReference type="Pfam" id="PF14214">
    <property type="entry name" value="Helitron_like_N"/>
    <property type="match status" value="1"/>
</dbReference>
<comment type="caution">
    <text evidence="3">The sequence shown here is derived from an EMBL/GenBank/DDBJ whole genome shotgun (WGS) entry which is preliminary data.</text>
</comment>
<sequence>MSFFLRTVEYNLRRREKRARESLDERLQRRSARNSANRLRRSRARSKRQIDNRVDSQVETNVSEHDFGSPSSMQQNYQDAMAMVRKFGLPDLLVAFTCNPSWPEILNTVEGRERPENRYDIVVTVFKITLSEIMDDLIKRKVFGCITSYRISETGLTSLSHFTNIGFFFENSFQR</sequence>
<dbReference type="EMBL" id="BGPR01001598">
    <property type="protein sequence ID" value="GBM57542.1"/>
    <property type="molecule type" value="Genomic_DNA"/>
</dbReference>
<gene>
    <name evidence="3" type="ORF">AVEN_97654_1</name>
</gene>
<dbReference type="AlphaFoldDB" id="A0A4Y2GU64"/>
<name>A0A4Y2GU64_ARAVE</name>
<organism evidence="3 4">
    <name type="scientific">Araneus ventricosus</name>
    <name type="common">Orbweaver spider</name>
    <name type="synonym">Epeira ventricosa</name>
    <dbReference type="NCBI Taxonomy" id="182803"/>
    <lineage>
        <taxon>Eukaryota</taxon>
        <taxon>Metazoa</taxon>
        <taxon>Ecdysozoa</taxon>
        <taxon>Arthropoda</taxon>
        <taxon>Chelicerata</taxon>
        <taxon>Arachnida</taxon>
        <taxon>Araneae</taxon>
        <taxon>Araneomorphae</taxon>
        <taxon>Entelegynae</taxon>
        <taxon>Araneoidea</taxon>
        <taxon>Araneidae</taxon>
        <taxon>Araneus</taxon>
    </lineage>
</organism>
<feature type="compositionally biased region" description="Basic and acidic residues" evidence="1">
    <location>
        <begin position="19"/>
        <end position="28"/>
    </location>
</feature>
<accession>A0A4Y2GU64</accession>
<evidence type="ECO:0000313" key="3">
    <source>
        <dbReference type="EMBL" id="GBM57542.1"/>
    </source>
</evidence>
<feature type="domain" description="Helitron helicase-like" evidence="2">
    <location>
        <begin position="7"/>
        <end position="149"/>
    </location>
</feature>
<dbReference type="OrthoDB" id="10058710at2759"/>
<dbReference type="Proteomes" id="UP000499080">
    <property type="component" value="Unassembled WGS sequence"/>
</dbReference>
<feature type="region of interest" description="Disordered" evidence="1">
    <location>
        <begin position="19"/>
        <end position="73"/>
    </location>
</feature>
<feature type="compositionally biased region" description="Basic and acidic residues" evidence="1">
    <location>
        <begin position="48"/>
        <end position="67"/>
    </location>
</feature>
<dbReference type="InterPro" id="IPR025476">
    <property type="entry name" value="Helitron_helicase-like"/>
</dbReference>
<feature type="compositionally biased region" description="Basic residues" evidence="1">
    <location>
        <begin position="38"/>
        <end position="47"/>
    </location>
</feature>